<proteinExistence type="predicted"/>
<gene>
    <name evidence="2" type="ORF">D4764_21G0006240</name>
</gene>
<evidence type="ECO:0000256" key="1">
    <source>
        <dbReference type="SAM" id="MobiDB-lite"/>
    </source>
</evidence>
<keyword evidence="3" id="KW-1185">Reference proteome</keyword>
<sequence>MPCAVLVYHSGPERRAIAMDTLDQPPSEQNQPEHTGMESGEGRIEINRGREMSAQEAAGENAGVHGAVEERKEKVPSPHLSQLVVLTNSGTLYGLAQRVVATESL</sequence>
<dbReference type="AlphaFoldDB" id="A0A5C6NDZ2"/>
<protein>
    <submittedName>
        <fullName evidence="2">Syndetin</fullName>
    </submittedName>
</protein>
<evidence type="ECO:0000313" key="2">
    <source>
        <dbReference type="EMBL" id="TWW65724.1"/>
    </source>
</evidence>
<reference evidence="2 3" key="1">
    <citation type="submission" date="2019-04" db="EMBL/GenBank/DDBJ databases">
        <title>Chromosome genome assembly for Takifugu flavidus.</title>
        <authorList>
            <person name="Xiao S."/>
        </authorList>
    </citation>
    <scope>NUCLEOTIDE SEQUENCE [LARGE SCALE GENOMIC DNA]</scope>
    <source>
        <strain evidence="2">HTHZ2018</strain>
        <tissue evidence="2">Muscle</tissue>
    </source>
</reference>
<feature type="region of interest" description="Disordered" evidence="1">
    <location>
        <begin position="15"/>
        <end position="41"/>
    </location>
</feature>
<dbReference type="Proteomes" id="UP000324091">
    <property type="component" value="Chromosome 21"/>
</dbReference>
<comment type="caution">
    <text evidence="2">The sequence shown here is derived from an EMBL/GenBank/DDBJ whole genome shotgun (WGS) entry which is preliminary data.</text>
</comment>
<feature type="compositionally biased region" description="Polar residues" evidence="1">
    <location>
        <begin position="24"/>
        <end position="33"/>
    </location>
</feature>
<evidence type="ECO:0000313" key="3">
    <source>
        <dbReference type="Proteomes" id="UP000324091"/>
    </source>
</evidence>
<dbReference type="EMBL" id="RHFK02000014">
    <property type="protein sequence ID" value="TWW65724.1"/>
    <property type="molecule type" value="Genomic_DNA"/>
</dbReference>
<accession>A0A5C6NDZ2</accession>
<organism evidence="2 3">
    <name type="scientific">Takifugu flavidus</name>
    <name type="common">sansaifugu</name>
    <dbReference type="NCBI Taxonomy" id="433684"/>
    <lineage>
        <taxon>Eukaryota</taxon>
        <taxon>Metazoa</taxon>
        <taxon>Chordata</taxon>
        <taxon>Craniata</taxon>
        <taxon>Vertebrata</taxon>
        <taxon>Euteleostomi</taxon>
        <taxon>Actinopterygii</taxon>
        <taxon>Neopterygii</taxon>
        <taxon>Teleostei</taxon>
        <taxon>Neoteleostei</taxon>
        <taxon>Acanthomorphata</taxon>
        <taxon>Eupercaria</taxon>
        <taxon>Tetraodontiformes</taxon>
        <taxon>Tetradontoidea</taxon>
        <taxon>Tetraodontidae</taxon>
        <taxon>Takifugu</taxon>
    </lineage>
</organism>
<name>A0A5C6NDZ2_9TELE</name>